<dbReference type="Gene3D" id="1.10.1370.30">
    <property type="match status" value="1"/>
</dbReference>
<dbReference type="EMBL" id="JACOSL010000031">
    <property type="protein sequence ID" value="MBI1756431.1"/>
    <property type="molecule type" value="Genomic_DNA"/>
</dbReference>
<dbReference type="SUPFAM" id="SSF55486">
    <property type="entry name" value="Metalloproteases ('zincins'), catalytic domain"/>
    <property type="match status" value="1"/>
</dbReference>
<keyword evidence="2" id="KW-0862">Zinc</keyword>
<dbReference type="PROSITE" id="PS52034">
    <property type="entry name" value="PEPTIDASE_M32"/>
    <property type="match status" value="1"/>
</dbReference>
<comment type="similarity">
    <text evidence="1">Belongs to the peptidase M32 family.</text>
</comment>
<feature type="binding site" evidence="2">
    <location>
        <position position="269"/>
    </location>
    <ligand>
        <name>Zn(2+)</name>
        <dbReference type="ChEBI" id="CHEBI:29105"/>
        <note>catalytic</note>
    </ligand>
</feature>
<comment type="catalytic activity">
    <reaction evidence="1">
        <text>Release of a C-terminal amino acid with broad specificity, except for -Pro.</text>
        <dbReference type="EC" id="3.4.17.19"/>
    </reaction>
</comment>
<keyword evidence="1 2" id="KW-0479">Metal-binding</keyword>
<feature type="binding site" evidence="2">
    <location>
        <position position="265"/>
    </location>
    <ligand>
        <name>Zn(2+)</name>
        <dbReference type="ChEBI" id="CHEBI:29105"/>
        <note>catalytic</note>
    </ligand>
</feature>
<comment type="cofactor">
    <cofactor evidence="2">
        <name>Zn(2+)</name>
        <dbReference type="ChEBI" id="CHEBI:29105"/>
    </cofactor>
    <text evidence="2">Binds 1 zinc ion per subunit.</text>
</comment>
<dbReference type="PRINTS" id="PR00998">
    <property type="entry name" value="CRBOXYPTASET"/>
</dbReference>
<feature type="binding site" evidence="2">
    <location>
        <position position="295"/>
    </location>
    <ligand>
        <name>Zn(2+)</name>
        <dbReference type="ChEBI" id="CHEBI:29105"/>
        <note>catalytic</note>
    </ligand>
</feature>
<dbReference type="CDD" id="cd06460">
    <property type="entry name" value="M32_Taq"/>
    <property type="match status" value="1"/>
</dbReference>
<dbReference type="GO" id="GO:0004181">
    <property type="term" value="F:metallocarboxypeptidase activity"/>
    <property type="evidence" value="ECO:0007669"/>
    <property type="project" value="UniProtKB-UniRule"/>
</dbReference>
<evidence type="ECO:0000256" key="2">
    <source>
        <dbReference type="PIRSR" id="PIRSR006615-1"/>
    </source>
</evidence>
<comment type="caution">
    <text evidence="4">The sequence shown here is derived from an EMBL/GenBank/DDBJ whole genome shotgun (WGS) entry which is preliminary data.</text>
</comment>
<sequence>MAATAPPPTSPLSTLKMRLGDMNALHAAIGIMDWDMQTYMPPGGSEARAQHVSRLMRMHHDLFTSDEVQRLVEESSRGATGDDAAMLRVVKRELDQATKIPAALVEEKAKLTSTAFDIWVKARAANDFKSFAPYLERVVEIVREEAEYLGYKDHIYDALIDLYEEGATTADCRQMFDGIRQPLTDLVRAIAAKPQVDDSVLHGAWSEPAQKAFTEMIVKAVGFDFQRGRQDKAAHPFCTGWSIGDIRLTTRYKDNLLSAIFSSLHEAGHGMYEQFSPKEWDLTPLCGGVSLGLHESQSRTWENLVGRSRAFWVRFLPDLKQAFPQLAALDVDSFYRMANKVQPSLIRVEADEVTYNLHVLIRFELECDMLTGALTVRDLPEAWSSKYQTYLGVRPATDSEGCLQDVHWSGGSIGYFPTYSMGTVLSFQIWASMARDLGDLDAVIQRGDLASIHGWLVEKIYSQGRRYTPKELVQRVTGKPFETHDYLKGLTAKYAALYGL</sequence>
<evidence type="ECO:0000256" key="3">
    <source>
        <dbReference type="PIRSR" id="PIRSR006615-2"/>
    </source>
</evidence>
<dbReference type="EC" id="3.4.17.19" evidence="1"/>
<proteinExistence type="inferred from homology"/>
<dbReference type="Proteomes" id="UP000727962">
    <property type="component" value="Unassembled WGS sequence"/>
</dbReference>
<dbReference type="AlphaFoldDB" id="A0A931M035"/>
<organism evidence="4 5">
    <name type="scientific">Fimbriimonas ginsengisoli</name>
    <dbReference type="NCBI Taxonomy" id="1005039"/>
    <lineage>
        <taxon>Bacteria</taxon>
        <taxon>Bacillati</taxon>
        <taxon>Armatimonadota</taxon>
        <taxon>Fimbriimonadia</taxon>
        <taxon>Fimbriimonadales</taxon>
        <taxon>Fimbriimonadaceae</taxon>
        <taxon>Fimbriimonas</taxon>
    </lineage>
</organism>
<keyword evidence="1 4" id="KW-0121">Carboxypeptidase</keyword>
<dbReference type="PANTHER" id="PTHR34217:SF1">
    <property type="entry name" value="CARBOXYPEPTIDASE 1"/>
    <property type="match status" value="1"/>
</dbReference>
<dbReference type="GO" id="GO:0006508">
    <property type="term" value="P:proteolysis"/>
    <property type="evidence" value="ECO:0007669"/>
    <property type="project" value="UniProtKB-UniRule"/>
</dbReference>
<evidence type="ECO:0000313" key="5">
    <source>
        <dbReference type="Proteomes" id="UP000727962"/>
    </source>
</evidence>
<reference evidence="4" key="1">
    <citation type="submission" date="2020-07" db="EMBL/GenBank/DDBJ databases">
        <title>Huge and variable diversity of episymbiotic CPR bacteria and DPANN archaea in groundwater ecosystems.</title>
        <authorList>
            <person name="He C.Y."/>
            <person name="Keren R."/>
            <person name="Whittaker M."/>
            <person name="Farag I.F."/>
            <person name="Doudna J."/>
            <person name="Cate J.H.D."/>
            <person name="Banfield J.F."/>
        </authorList>
    </citation>
    <scope>NUCLEOTIDE SEQUENCE</scope>
    <source>
        <strain evidence="4">NC_groundwater_17_Pr7_B-0.1um_64_12</strain>
    </source>
</reference>
<dbReference type="PANTHER" id="PTHR34217">
    <property type="entry name" value="METAL-DEPENDENT CARBOXYPEPTIDASE"/>
    <property type="match status" value="1"/>
</dbReference>
<keyword evidence="1" id="KW-0378">Hydrolase</keyword>
<keyword evidence="1" id="KW-0645">Protease</keyword>
<gene>
    <name evidence="4" type="ORF">HYR64_04905</name>
</gene>
<dbReference type="InterPro" id="IPR001333">
    <property type="entry name" value="Peptidase_M32_Taq"/>
</dbReference>
<protein>
    <recommendedName>
        <fullName evidence="1">Metal-dependent carboxypeptidase</fullName>
        <ecNumber evidence="1">3.4.17.19</ecNumber>
    </recommendedName>
</protein>
<feature type="active site" description="Proton donor/acceptor" evidence="3">
    <location>
        <position position="266"/>
    </location>
</feature>
<dbReference type="GO" id="GO:0046872">
    <property type="term" value="F:metal ion binding"/>
    <property type="evidence" value="ECO:0007669"/>
    <property type="project" value="UniProtKB-KW"/>
</dbReference>
<comment type="function">
    <text evidence="1">Broad specificity carboxypetidase that releases amino acids sequentially from the C-terminus, including neutral, aromatic, polar and basic residues.</text>
</comment>
<dbReference type="Pfam" id="PF02074">
    <property type="entry name" value="Peptidase_M32"/>
    <property type="match status" value="1"/>
</dbReference>
<evidence type="ECO:0000256" key="1">
    <source>
        <dbReference type="PIRNR" id="PIRNR006615"/>
    </source>
</evidence>
<dbReference type="PIRSF" id="PIRSF006615">
    <property type="entry name" value="Zn_crbxpep_Taq"/>
    <property type="match status" value="1"/>
</dbReference>
<name>A0A931M035_FIMGI</name>
<keyword evidence="1" id="KW-0482">Metalloprotease</keyword>
<accession>A0A931M035</accession>
<evidence type="ECO:0000313" key="4">
    <source>
        <dbReference type="EMBL" id="MBI1756431.1"/>
    </source>
</evidence>